<dbReference type="PANTHER" id="PTHR11851">
    <property type="entry name" value="METALLOPROTEASE"/>
    <property type="match status" value="1"/>
</dbReference>
<organism evidence="14 15">
    <name type="scientific">Aspergillus sclerotialis</name>
    <dbReference type="NCBI Taxonomy" id="2070753"/>
    <lineage>
        <taxon>Eukaryota</taxon>
        <taxon>Fungi</taxon>
        <taxon>Dikarya</taxon>
        <taxon>Ascomycota</taxon>
        <taxon>Pezizomycotina</taxon>
        <taxon>Eurotiomycetes</taxon>
        <taxon>Eurotiomycetidae</taxon>
        <taxon>Eurotiales</taxon>
        <taxon>Aspergillaceae</taxon>
        <taxon>Aspergillus</taxon>
        <taxon>Aspergillus subgen. Polypaecilum</taxon>
    </lineage>
</organism>
<evidence type="ECO:0000313" key="14">
    <source>
        <dbReference type="EMBL" id="RJE26062.1"/>
    </source>
</evidence>
<dbReference type="InterPro" id="IPR011765">
    <property type="entry name" value="Pept_M16_N"/>
</dbReference>
<evidence type="ECO:0000259" key="12">
    <source>
        <dbReference type="Pfam" id="PF00675"/>
    </source>
</evidence>
<keyword evidence="5" id="KW-0809">Transit peptide</keyword>
<keyword evidence="7" id="KW-0496">Mitochondrion</keyword>
<dbReference type="Pfam" id="PF00675">
    <property type="entry name" value="Peptidase_M16"/>
    <property type="match status" value="1"/>
</dbReference>
<dbReference type="Pfam" id="PF05193">
    <property type="entry name" value="Peptidase_M16_C"/>
    <property type="match status" value="1"/>
</dbReference>
<dbReference type="AlphaFoldDB" id="A0A3A2ZSD3"/>
<feature type="domain" description="Peptidase M16 N-terminal" evidence="12">
    <location>
        <begin position="111"/>
        <end position="236"/>
    </location>
</feature>
<dbReference type="GO" id="GO:0005743">
    <property type="term" value="C:mitochondrial inner membrane"/>
    <property type="evidence" value="ECO:0007669"/>
    <property type="project" value="UniProtKB-SubCell"/>
</dbReference>
<keyword evidence="8" id="KW-0472">Membrane</keyword>
<evidence type="ECO:0000256" key="1">
    <source>
        <dbReference type="ARBA" id="ARBA00004443"/>
    </source>
</evidence>
<evidence type="ECO:0000313" key="15">
    <source>
        <dbReference type="Proteomes" id="UP000266188"/>
    </source>
</evidence>
<evidence type="ECO:0000256" key="11">
    <source>
        <dbReference type="ARBA" id="ARBA00041372"/>
    </source>
</evidence>
<evidence type="ECO:0000256" key="7">
    <source>
        <dbReference type="ARBA" id="ARBA00023128"/>
    </source>
</evidence>
<evidence type="ECO:0000256" key="2">
    <source>
        <dbReference type="ARBA" id="ARBA00022448"/>
    </source>
</evidence>
<dbReference type="InterPro" id="IPR007863">
    <property type="entry name" value="Peptidase_M16_C"/>
</dbReference>
<evidence type="ECO:0000256" key="3">
    <source>
        <dbReference type="ARBA" id="ARBA00022660"/>
    </source>
</evidence>
<sequence length="522" mass="55555">MPVPPAFVILANQRPSNQRIVKLFRHPFCLLSFALPPQLLLPLQFPPRWALSSTSPPTSISAHAMMLLRSTFAQNAPRALQTSTVRGMASAVAPGPRYDVSESAGVKVANRDAPSSMGSLILVAKAGPRYQPFPGFSEALESFAFKSTLKRSALRITREVELLGGEISTTHSRENVVLKTKFLSNDLPYFAELLAEVASQTKFPAHELNEHVIKLLKYKQKAFFANSEALADDLAHGLAFHRGLGENIVPGLEVPIEKYLHVDAIAEFAKQVYVKPDIAVVGSGPNSADVSKWAGEFFKELPSSPSSALFKPRPNVASKYFGGEQRVSSKAGNSIVVAFPGSSAFGTSGFKPELSVLASLLGGESTIKWTPGFSLLSQATQGFSQLRVSTKNHAYSDAGLFTIAVSGNAAQVTAASKTAVDTLKKVAAGEVSGEDIKKAAALAKFRALESLQNLDTGLEATGSALINGSNPYDAVELAQAIEKVTEQQVKDAAKSAISNKASVAVVGDLFQLPFAEDLGLTV</sequence>
<dbReference type="Proteomes" id="UP000266188">
    <property type="component" value="Unassembled WGS sequence"/>
</dbReference>
<keyword evidence="6" id="KW-0249">Electron transport</keyword>
<dbReference type="FunFam" id="3.30.830.10:FF:000021">
    <property type="entry name" value="Cytochrome b-c1 complex subunit 2"/>
    <property type="match status" value="1"/>
</dbReference>
<evidence type="ECO:0000256" key="8">
    <source>
        <dbReference type="ARBA" id="ARBA00023136"/>
    </source>
</evidence>
<evidence type="ECO:0000256" key="10">
    <source>
        <dbReference type="ARBA" id="ARBA00040751"/>
    </source>
</evidence>
<dbReference type="STRING" id="2070753.A0A3A2ZSD3"/>
<evidence type="ECO:0000256" key="4">
    <source>
        <dbReference type="ARBA" id="ARBA00022792"/>
    </source>
</evidence>
<dbReference type="PANTHER" id="PTHR11851:SF209">
    <property type="entry name" value="CYTOCHROME B-C1 COMPLEX SUBUNIT 2, MITOCHONDRIAL"/>
    <property type="match status" value="1"/>
</dbReference>
<comment type="subcellular location">
    <subcellularLocation>
        <location evidence="1">Mitochondrion inner membrane</location>
        <topology evidence="1">Peripheral membrane protein</topology>
        <orientation evidence="1">Matrix side</orientation>
    </subcellularLocation>
</comment>
<gene>
    <name evidence="14" type="ORF">PHISCL_01587</name>
</gene>
<keyword evidence="15" id="KW-1185">Reference proteome</keyword>
<dbReference type="FunFam" id="3.30.830.10:FF:000039">
    <property type="entry name" value="Ubiquinol-cytochrome c reductase core subunit 2"/>
    <property type="match status" value="1"/>
</dbReference>
<evidence type="ECO:0000256" key="9">
    <source>
        <dbReference type="ARBA" id="ARBA00038146"/>
    </source>
</evidence>
<reference evidence="15" key="1">
    <citation type="submission" date="2017-02" db="EMBL/GenBank/DDBJ databases">
        <authorList>
            <person name="Tafer H."/>
            <person name="Lopandic K."/>
        </authorList>
    </citation>
    <scope>NUCLEOTIDE SEQUENCE [LARGE SCALE GENOMIC DNA]</scope>
    <source>
        <strain evidence="15">CBS 366.77</strain>
    </source>
</reference>
<dbReference type="EMBL" id="MVGC01000030">
    <property type="protein sequence ID" value="RJE26062.1"/>
    <property type="molecule type" value="Genomic_DNA"/>
</dbReference>
<keyword evidence="2" id="KW-0813">Transport</keyword>
<accession>A0A3A2ZSD3</accession>
<proteinExistence type="inferred from homology"/>
<dbReference type="InterPro" id="IPR011249">
    <property type="entry name" value="Metalloenz_LuxS/M16"/>
</dbReference>
<dbReference type="GO" id="GO:0046872">
    <property type="term" value="F:metal ion binding"/>
    <property type="evidence" value="ECO:0007669"/>
    <property type="project" value="InterPro"/>
</dbReference>
<comment type="caution">
    <text evidence="14">The sequence shown here is derived from an EMBL/GenBank/DDBJ whole genome shotgun (WGS) entry which is preliminary data.</text>
</comment>
<keyword evidence="3" id="KW-0679">Respiratory chain</keyword>
<dbReference type="InterPro" id="IPR050361">
    <property type="entry name" value="MPP/UQCRC_Complex"/>
</dbReference>
<dbReference type="OrthoDB" id="6369905at2759"/>
<dbReference type="Gene3D" id="3.30.830.10">
    <property type="entry name" value="Metalloenzyme, LuxS/M16 peptidase-like"/>
    <property type="match status" value="2"/>
</dbReference>
<comment type="similarity">
    <text evidence="9">Belongs to the peptidase M16 family. UQCRC2/QCR2 subfamily.</text>
</comment>
<name>A0A3A2ZSD3_9EURO</name>
<evidence type="ECO:0000256" key="6">
    <source>
        <dbReference type="ARBA" id="ARBA00022982"/>
    </source>
</evidence>
<evidence type="ECO:0000256" key="5">
    <source>
        <dbReference type="ARBA" id="ARBA00022946"/>
    </source>
</evidence>
<protein>
    <recommendedName>
        <fullName evidence="10">Cytochrome b-c1 complex subunit 2, mitochondrial</fullName>
    </recommendedName>
    <alternativeName>
        <fullName evidence="11">Core protein II</fullName>
    </alternativeName>
</protein>
<feature type="domain" description="Peptidase M16 C-terminal" evidence="13">
    <location>
        <begin position="262"/>
        <end position="440"/>
    </location>
</feature>
<keyword evidence="4" id="KW-0999">Mitochondrion inner membrane</keyword>
<dbReference type="SUPFAM" id="SSF63411">
    <property type="entry name" value="LuxS/MPP-like metallohydrolase"/>
    <property type="match status" value="2"/>
</dbReference>
<evidence type="ECO:0000259" key="13">
    <source>
        <dbReference type="Pfam" id="PF05193"/>
    </source>
</evidence>